<dbReference type="AlphaFoldDB" id="A0AAW9NEA3"/>
<feature type="domain" description="HTH araC/xylS-type" evidence="4">
    <location>
        <begin position="112"/>
        <end position="217"/>
    </location>
</feature>
<evidence type="ECO:0000313" key="5">
    <source>
        <dbReference type="EMBL" id="MEC0273505.1"/>
    </source>
</evidence>
<dbReference type="InterPro" id="IPR018060">
    <property type="entry name" value="HTH_AraC"/>
</dbReference>
<evidence type="ECO:0000256" key="3">
    <source>
        <dbReference type="ARBA" id="ARBA00023163"/>
    </source>
</evidence>
<dbReference type="EMBL" id="JARNBH010000012">
    <property type="protein sequence ID" value="MEC0273505.1"/>
    <property type="molecule type" value="Genomic_DNA"/>
</dbReference>
<proteinExistence type="predicted"/>
<keyword evidence="1" id="KW-0805">Transcription regulation</keyword>
<dbReference type="Proteomes" id="UP001307168">
    <property type="component" value="Unassembled WGS sequence"/>
</dbReference>
<dbReference type="PANTHER" id="PTHR46796">
    <property type="entry name" value="HTH-TYPE TRANSCRIPTIONAL ACTIVATOR RHAS-RELATED"/>
    <property type="match status" value="1"/>
</dbReference>
<protein>
    <submittedName>
        <fullName evidence="5">Helix-turn-helix domain-containing protein</fullName>
    </submittedName>
</protein>
<keyword evidence="2" id="KW-0238">DNA-binding</keyword>
<dbReference type="GO" id="GO:0003700">
    <property type="term" value="F:DNA-binding transcription factor activity"/>
    <property type="evidence" value="ECO:0007669"/>
    <property type="project" value="InterPro"/>
</dbReference>
<keyword evidence="3" id="KW-0804">Transcription</keyword>
<dbReference type="PANTHER" id="PTHR46796:SF13">
    <property type="entry name" value="HTH-TYPE TRANSCRIPTIONAL ACTIVATOR RHAS"/>
    <property type="match status" value="1"/>
</dbReference>
<evidence type="ECO:0000256" key="2">
    <source>
        <dbReference type="ARBA" id="ARBA00023125"/>
    </source>
</evidence>
<keyword evidence="6" id="KW-1185">Reference proteome</keyword>
<name>A0AAW9NEA3_9BACI</name>
<dbReference type="SMART" id="SM00342">
    <property type="entry name" value="HTH_ARAC"/>
    <property type="match status" value="1"/>
</dbReference>
<dbReference type="Gene3D" id="1.10.10.60">
    <property type="entry name" value="Homeodomain-like"/>
    <property type="match status" value="1"/>
</dbReference>
<organism evidence="5 6">
    <name type="scientific">Peribacillus castrilensis</name>
    <dbReference type="NCBI Taxonomy" id="2897690"/>
    <lineage>
        <taxon>Bacteria</taxon>
        <taxon>Bacillati</taxon>
        <taxon>Bacillota</taxon>
        <taxon>Bacilli</taxon>
        <taxon>Bacillales</taxon>
        <taxon>Bacillaceae</taxon>
        <taxon>Peribacillus</taxon>
    </lineage>
</organism>
<dbReference type="GO" id="GO:0043565">
    <property type="term" value="F:sequence-specific DNA binding"/>
    <property type="evidence" value="ECO:0007669"/>
    <property type="project" value="InterPro"/>
</dbReference>
<dbReference type="Pfam" id="PF12833">
    <property type="entry name" value="HTH_18"/>
    <property type="match status" value="1"/>
</dbReference>
<evidence type="ECO:0000256" key="1">
    <source>
        <dbReference type="ARBA" id="ARBA00023015"/>
    </source>
</evidence>
<evidence type="ECO:0000313" key="6">
    <source>
        <dbReference type="Proteomes" id="UP001307168"/>
    </source>
</evidence>
<gene>
    <name evidence="5" type="ORF">P4706_10655</name>
</gene>
<reference evidence="5 6" key="1">
    <citation type="submission" date="2023-03" db="EMBL/GenBank/DDBJ databases">
        <title>Bacillus Genome Sequencing.</title>
        <authorList>
            <person name="Dunlap C."/>
        </authorList>
    </citation>
    <scope>NUCLEOTIDE SEQUENCE [LARGE SCALE GENOMIC DNA]</scope>
    <source>
        <strain evidence="5 6">B-41290</strain>
    </source>
</reference>
<accession>A0AAW9NEA3</accession>
<dbReference type="PROSITE" id="PS01124">
    <property type="entry name" value="HTH_ARAC_FAMILY_2"/>
    <property type="match status" value="1"/>
</dbReference>
<dbReference type="InterPro" id="IPR046532">
    <property type="entry name" value="DUF6597"/>
</dbReference>
<dbReference type="InterPro" id="IPR050204">
    <property type="entry name" value="AraC_XylS_family_regulators"/>
</dbReference>
<evidence type="ECO:0000259" key="4">
    <source>
        <dbReference type="PROSITE" id="PS01124"/>
    </source>
</evidence>
<comment type="caution">
    <text evidence="5">The sequence shown here is derived from an EMBL/GenBank/DDBJ whole genome shotgun (WGS) entry which is preliminary data.</text>
</comment>
<sequence length="226" mass="26517">MNPMSVIPDGCIDILFYCDPERPTADVYGTVLKYKTINFQANCEYFGVRFMPKQETQHFKYSMKEVIDRQVPLADMLKIERTIMERLITERDFHRRIKLFKEEIGINIFTCNGLPAIIEYSLNKIYSFKGNVNMNQLAAETGYSTRYLRKQFDAHVGMPPKLFSQIVRFQNSLHMLLNKQAFTVWDVINENGYFDQSHLINEFKKFGYLTPTEFIDAVSKKFSNPI</sequence>
<dbReference type="Pfam" id="PF20240">
    <property type="entry name" value="DUF6597"/>
    <property type="match status" value="1"/>
</dbReference>